<dbReference type="InterPro" id="IPR051917">
    <property type="entry name" value="Transposase-Integrase"/>
</dbReference>
<dbReference type="InterPro" id="IPR001584">
    <property type="entry name" value="Integrase_cat-core"/>
</dbReference>
<evidence type="ECO:0000313" key="2">
    <source>
        <dbReference type="EMBL" id="MBK5897798.1"/>
    </source>
</evidence>
<feature type="domain" description="Integrase catalytic" evidence="1">
    <location>
        <begin position="1"/>
        <end position="114"/>
    </location>
</feature>
<dbReference type="SUPFAM" id="SSF53098">
    <property type="entry name" value="Ribonuclease H-like"/>
    <property type="match status" value="1"/>
</dbReference>
<sequence length="141" mass="16147">MFDSLEKKLGKELFAMCFPLILTDNGNEFSNIDGIEKSIYGGKRTNIFFCEPNRSDQKGQCENNHKLIRTILPKGTSFSRLTNKDTLLVTNHINSYVRKSLFGKSPFEIAMNALPAEFFTKLKLKRINESDMNLTPKLLKH</sequence>
<dbReference type="PANTHER" id="PTHR10948">
    <property type="entry name" value="TRANSPOSASE"/>
    <property type="match status" value="1"/>
</dbReference>
<dbReference type="InterPro" id="IPR036397">
    <property type="entry name" value="RNaseH_sf"/>
</dbReference>
<proteinExistence type="predicted"/>
<dbReference type="Gene3D" id="3.30.420.10">
    <property type="entry name" value="Ribonuclease H-like superfamily/Ribonuclease H"/>
    <property type="match status" value="1"/>
</dbReference>
<keyword evidence="3" id="KW-1185">Reference proteome</keyword>
<comment type="caution">
    <text evidence="2">The sequence shown here is derived from an EMBL/GenBank/DDBJ whole genome shotgun (WGS) entry which is preliminary data.</text>
</comment>
<dbReference type="PROSITE" id="PS50994">
    <property type="entry name" value="INTEGRASE"/>
    <property type="match status" value="1"/>
</dbReference>
<organism evidence="2 3">
    <name type="scientific">Catonella massiliensis</name>
    <dbReference type="NCBI Taxonomy" id="2799636"/>
    <lineage>
        <taxon>Bacteria</taxon>
        <taxon>Bacillati</taxon>
        <taxon>Bacillota</taxon>
        <taxon>Clostridia</taxon>
        <taxon>Lachnospirales</taxon>
        <taxon>Lachnospiraceae</taxon>
        <taxon>Catonella</taxon>
    </lineage>
</organism>
<protein>
    <recommendedName>
        <fullName evidence="1">Integrase catalytic domain-containing protein</fullName>
    </recommendedName>
</protein>
<gene>
    <name evidence="2" type="ORF">JJN12_08410</name>
</gene>
<dbReference type="EMBL" id="JAEPRJ010000001">
    <property type="protein sequence ID" value="MBK5897798.1"/>
    <property type="molecule type" value="Genomic_DNA"/>
</dbReference>
<evidence type="ECO:0000313" key="3">
    <source>
        <dbReference type="Proteomes" id="UP000604730"/>
    </source>
</evidence>
<dbReference type="RefSeq" id="WP_208429261.1">
    <property type="nucleotide sequence ID" value="NZ_JAEPRJ010000001.1"/>
</dbReference>
<evidence type="ECO:0000259" key="1">
    <source>
        <dbReference type="PROSITE" id="PS50994"/>
    </source>
</evidence>
<name>A0ABS1J0W7_9FIRM</name>
<dbReference type="Proteomes" id="UP000604730">
    <property type="component" value="Unassembled WGS sequence"/>
</dbReference>
<reference evidence="2 3" key="1">
    <citation type="submission" date="2021-01" db="EMBL/GenBank/DDBJ databases">
        <title>Isolation and description of Catonella massiliensis sp. nov., a novel Catonella species, isolated from a stable periodontitis subject.</title>
        <authorList>
            <person name="Antezack A."/>
            <person name="Boxberger M."/>
            <person name="La Scola B."/>
            <person name="Monnet-Corti V."/>
        </authorList>
    </citation>
    <scope>NUCLEOTIDE SEQUENCE [LARGE SCALE GENOMIC DNA]</scope>
    <source>
        <strain evidence="2 3">Marseille-Q4567</strain>
    </source>
</reference>
<dbReference type="InterPro" id="IPR012337">
    <property type="entry name" value="RNaseH-like_sf"/>
</dbReference>
<accession>A0ABS1J0W7</accession>
<dbReference type="PANTHER" id="PTHR10948:SF23">
    <property type="entry name" value="TRANSPOSASE INSI FOR INSERTION SEQUENCE ELEMENT IS30A-RELATED"/>
    <property type="match status" value="1"/>
</dbReference>